<feature type="transmembrane region" description="Helical" evidence="8">
    <location>
        <begin position="175"/>
        <end position="197"/>
    </location>
</feature>
<evidence type="ECO:0000256" key="7">
    <source>
        <dbReference type="ARBA" id="ARBA00023136"/>
    </source>
</evidence>
<proteinExistence type="predicted"/>
<keyword evidence="7 8" id="KW-0472">Membrane</keyword>
<keyword evidence="4" id="KW-0808">Transferase</keyword>
<feature type="transmembrane region" description="Helical" evidence="8">
    <location>
        <begin position="308"/>
        <end position="325"/>
    </location>
</feature>
<dbReference type="InterPro" id="IPR050297">
    <property type="entry name" value="LipidA_mod_glycosyltrf_83"/>
</dbReference>
<comment type="subcellular location">
    <subcellularLocation>
        <location evidence="1">Cell membrane</location>
        <topology evidence="1">Multi-pass membrane protein</topology>
    </subcellularLocation>
</comment>
<feature type="transmembrane region" description="Helical" evidence="8">
    <location>
        <begin position="337"/>
        <end position="353"/>
    </location>
</feature>
<feature type="transmembrane region" description="Helical" evidence="8">
    <location>
        <begin position="136"/>
        <end position="155"/>
    </location>
</feature>
<evidence type="ECO:0000256" key="4">
    <source>
        <dbReference type="ARBA" id="ARBA00022679"/>
    </source>
</evidence>
<evidence type="ECO:0000313" key="11">
    <source>
        <dbReference type="Proteomes" id="UP000176253"/>
    </source>
</evidence>
<dbReference type="STRING" id="1798383.A3D78_06875"/>
<dbReference type="GO" id="GO:0009103">
    <property type="term" value="P:lipopolysaccharide biosynthetic process"/>
    <property type="evidence" value="ECO:0007669"/>
    <property type="project" value="UniProtKB-ARBA"/>
</dbReference>
<comment type="caution">
    <text evidence="10">The sequence shown here is derived from an EMBL/GenBank/DDBJ whole genome shotgun (WGS) entry which is preliminary data.</text>
</comment>
<dbReference type="Pfam" id="PF13231">
    <property type="entry name" value="PMT_2"/>
    <property type="match status" value="1"/>
</dbReference>
<feature type="domain" description="Glycosyltransferase RgtA/B/C/D-like" evidence="9">
    <location>
        <begin position="66"/>
        <end position="218"/>
    </location>
</feature>
<evidence type="ECO:0000259" key="9">
    <source>
        <dbReference type="Pfam" id="PF13231"/>
    </source>
</evidence>
<keyword evidence="2" id="KW-1003">Cell membrane</keyword>
<feature type="transmembrane region" description="Helical" evidence="8">
    <location>
        <begin position="359"/>
        <end position="380"/>
    </location>
</feature>
<dbReference type="PANTHER" id="PTHR33908:SF11">
    <property type="entry name" value="MEMBRANE PROTEIN"/>
    <property type="match status" value="1"/>
</dbReference>
<reference evidence="10 11" key="1">
    <citation type="journal article" date="2016" name="Nat. Commun.">
        <title>Thousands of microbial genomes shed light on interconnected biogeochemical processes in an aquifer system.</title>
        <authorList>
            <person name="Anantharaman K."/>
            <person name="Brown C.T."/>
            <person name="Hug L.A."/>
            <person name="Sharon I."/>
            <person name="Castelle C.J."/>
            <person name="Probst A.J."/>
            <person name="Thomas B.C."/>
            <person name="Singh A."/>
            <person name="Wilkins M.J."/>
            <person name="Karaoz U."/>
            <person name="Brodie E.L."/>
            <person name="Williams K.H."/>
            <person name="Hubbard S.S."/>
            <person name="Banfield J.F."/>
        </authorList>
    </citation>
    <scope>NUCLEOTIDE SEQUENCE [LARGE SCALE GENOMIC DNA]</scope>
</reference>
<keyword evidence="3" id="KW-0328">Glycosyltransferase</keyword>
<evidence type="ECO:0000256" key="8">
    <source>
        <dbReference type="SAM" id="Phobius"/>
    </source>
</evidence>
<evidence type="ECO:0000256" key="3">
    <source>
        <dbReference type="ARBA" id="ARBA00022676"/>
    </source>
</evidence>
<sequence>MKRKLLFLSVIILSLLLRFWHLGANPPSLDWDEASLGYNAYSILRTLRDEYGNFLPVSIRSFNDYKPPLYTYLTVLPVSVFGLNEFSVRLPSAILGAVAVIAAYLLTCELLKRPKISLLTALFLCLSPWHLQFSRIAFEANIALTLIILAVLFYLKGLQKAIFLPLSGFMFGLSLYAYHSPRLIVPALIIGLTVIYYSRIKEKIISYLIFLIILALFFLPVFKELNNSSSARFSSVSSINPDEKLTSSIKDMEYDLNIRGDVLGKILHNRRLVFAREIIAGYLDHFNFDFLFLTGDAPGRHHAADQGMLYYFDLPLAVIGFLCLIRKISEKSSQTIFLLFLVAPLASSLTSGTPHAVRAIFYLPLYQIFSSLGLLSALFWLSSRFSKLRKNLLFIIYYLLFVINIFYLLHQYYVHTPIEHAPDWQYGYKEVVKIANVYQDKVNRIIVTYKYDQPYIFFLFYNKIDPLWYQLNWGKSEIKRAERKFGKYEFRNIDWEKDKELKNVLIIGSASEIPADSQNKIADINFPDKSPAFRIVLR</sequence>
<feature type="transmembrane region" description="Helical" evidence="8">
    <location>
        <begin position="392"/>
        <end position="413"/>
    </location>
</feature>
<evidence type="ECO:0000313" key="10">
    <source>
        <dbReference type="EMBL" id="OGG16327.1"/>
    </source>
</evidence>
<dbReference type="AlphaFoldDB" id="A0A1F5ZW85"/>
<evidence type="ECO:0000256" key="2">
    <source>
        <dbReference type="ARBA" id="ARBA00022475"/>
    </source>
</evidence>
<dbReference type="Proteomes" id="UP000176253">
    <property type="component" value="Unassembled WGS sequence"/>
</dbReference>
<keyword evidence="5 8" id="KW-0812">Transmembrane</keyword>
<protein>
    <recommendedName>
        <fullName evidence="9">Glycosyltransferase RgtA/B/C/D-like domain-containing protein</fullName>
    </recommendedName>
</protein>
<dbReference type="GO" id="GO:0016763">
    <property type="term" value="F:pentosyltransferase activity"/>
    <property type="evidence" value="ECO:0007669"/>
    <property type="project" value="TreeGrafter"/>
</dbReference>
<dbReference type="GO" id="GO:0005886">
    <property type="term" value="C:plasma membrane"/>
    <property type="evidence" value="ECO:0007669"/>
    <property type="project" value="UniProtKB-SubCell"/>
</dbReference>
<accession>A0A1F5ZW85</accession>
<gene>
    <name evidence="10" type="ORF">A3D78_06875</name>
</gene>
<feature type="transmembrane region" description="Helical" evidence="8">
    <location>
        <begin position="204"/>
        <end position="222"/>
    </location>
</feature>
<dbReference type="PANTHER" id="PTHR33908">
    <property type="entry name" value="MANNOSYLTRANSFERASE YKCB-RELATED"/>
    <property type="match status" value="1"/>
</dbReference>
<evidence type="ECO:0000256" key="1">
    <source>
        <dbReference type="ARBA" id="ARBA00004651"/>
    </source>
</evidence>
<keyword evidence="6 8" id="KW-1133">Transmembrane helix</keyword>
<evidence type="ECO:0000256" key="6">
    <source>
        <dbReference type="ARBA" id="ARBA00022989"/>
    </source>
</evidence>
<name>A0A1F5ZW85_9BACT</name>
<feature type="transmembrane region" description="Helical" evidence="8">
    <location>
        <begin position="86"/>
        <end position="106"/>
    </location>
</feature>
<organism evidence="10 11">
    <name type="scientific">Candidatus Gottesmanbacteria bacterium RIFCSPHIGHO2_02_FULL_39_14</name>
    <dbReference type="NCBI Taxonomy" id="1798383"/>
    <lineage>
        <taxon>Bacteria</taxon>
        <taxon>Candidatus Gottesmaniibacteriota</taxon>
    </lineage>
</organism>
<dbReference type="InterPro" id="IPR038731">
    <property type="entry name" value="RgtA/B/C-like"/>
</dbReference>
<evidence type="ECO:0000256" key="5">
    <source>
        <dbReference type="ARBA" id="ARBA00022692"/>
    </source>
</evidence>
<dbReference type="EMBL" id="MFJM01000059">
    <property type="protein sequence ID" value="OGG16327.1"/>
    <property type="molecule type" value="Genomic_DNA"/>
</dbReference>